<dbReference type="Proteomes" id="UP000324585">
    <property type="component" value="Unassembled WGS sequence"/>
</dbReference>
<organism evidence="4 5">
    <name type="scientific">Porphyridium purpureum</name>
    <name type="common">Red alga</name>
    <name type="synonym">Porphyridium cruentum</name>
    <dbReference type="NCBI Taxonomy" id="35688"/>
    <lineage>
        <taxon>Eukaryota</taxon>
        <taxon>Rhodophyta</taxon>
        <taxon>Bangiophyceae</taxon>
        <taxon>Porphyridiales</taxon>
        <taxon>Porphyridiaceae</taxon>
        <taxon>Porphyridium</taxon>
    </lineage>
</organism>
<evidence type="ECO:0000313" key="4">
    <source>
        <dbReference type="EMBL" id="KAA8491598.1"/>
    </source>
</evidence>
<dbReference type="OMA" id="IHLMCKE"/>
<sequence>MFDVSQLRFGSVTDADLPRIKALEAASYPADEAASEERLEFRLRAAPQWFRKAEWVSDEPGVAPRLIGYVVGTQSAGELTEASMASHDPIGDLLCVHSVVVDATFRRQGVASMMLIDYIAYIRSISYSSTVQKVVLIAKADKCALYEKCGFTFVRESPVVHGVDRWNELELRI</sequence>
<evidence type="ECO:0000256" key="1">
    <source>
        <dbReference type="ARBA" id="ARBA00022679"/>
    </source>
</evidence>
<dbReference type="SUPFAM" id="SSF55729">
    <property type="entry name" value="Acyl-CoA N-acyltransferases (Nat)"/>
    <property type="match status" value="1"/>
</dbReference>
<proteinExistence type="predicted"/>
<dbReference type="AlphaFoldDB" id="A0A5J4YK28"/>
<dbReference type="PANTHER" id="PTHR10908">
    <property type="entry name" value="SEROTONIN N-ACETYLTRANSFERASE"/>
    <property type="match status" value="1"/>
</dbReference>
<dbReference type="InterPro" id="IPR000182">
    <property type="entry name" value="GNAT_dom"/>
</dbReference>
<dbReference type="InterPro" id="IPR016181">
    <property type="entry name" value="Acyl_CoA_acyltransferase"/>
</dbReference>
<feature type="domain" description="N-acetyltransferase" evidence="3">
    <location>
        <begin position="7"/>
        <end position="172"/>
    </location>
</feature>
<keyword evidence="2" id="KW-0012">Acyltransferase</keyword>
<reference evidence="5" key="1">
    <citation type="journal article" date="2019" name="Nat. Commun.">
        <title>Expansion of phycobilisome linker gene families in mesophilic red algae.</title>
        <authorList>
            <person name="Lee J."/>
            <person name="Kim D."/>
            <person name="Bhattacharya D."/>
            <person name="Yoon H.S."/>
        </authorList>
    </citation>
    <scope>NUCLEOTIDE SEQUENCE [LARGE SCALE GENOMIC DNA]</scope>
    <source>
        <strain evidence="5">CCMP 1328</strain>
    </source>
</reference>
<dbReference type="InterPro" id="IPR051635">
    <property type="entry name" value="SNAT-like"/>
</dbReference>
<dbReference type="OrthoDB" id="75169at2759"/>
<dbReference type="Gene3D" id="3.40.630.30">
    <property type="match status" value="1"/>
</dbReference>
<dbReference type="Pfam" id="PF13508">
    <property type="entry name" value="Acetyltransf_7"/>
    <property type="match status" value="1"/>
</dbReference>
<comment type="caution">
    <text evidence="4">The sequence shown here is derived from an EMBL/GenBank/DDBJ whole genome shotgun (WGS) entry which is preliminary data.</text>
</comment>
<name>A0A5J4YK28_PORPP</name>
<dbReference type="GO" id="GO:0008080">
    <property type="term" value="F:N-acetyltransferase activity"/>
    <property type="evidence" value="ECO:0007669"/>
    <property type="project" value="UniProtKB-ARBA"/>
</dbReference>
<dbReference type="PANTHER" id="PTHR10908:SF0">
    <property type="entry name" value="SEROTONIN N-ACETYLTRANSFERASE"/>
    <property type="match status" value="1"/>
</dbReference>
<gene>
    <name evidence="4" type="ORF">FVE85_9645</name>
</gene>
<accession>A0A5J4YK28</accession>
<protein>
    <submittedName>
        <fullName evidence="4">Polyamine N-acetyltransferase 1</fullName>
    </submittedName>
</protein>
<keyword evidence="1 4" id="KW-0808">Transferase</keyword>
<evidence type="ECO:0000259" key="3">
    <source>
        <dbReference type="PROSITE" id="PS51186"/>
    </source>
</evidence>
<keyword evidence="5" id="KW-1185">Reference proteome</keyword>
<dbReference type="EMBL" id="VRMN01000012">
    <property type="protein sequence ID" value="KAA8491598.1"/>
    <property type="molecule type" value="Genomic_DNA"/>
</dbReference>
<dbReference type="PROSITE" id="PS51186">
    <property type="entry name" value="GNAT"/>
    <property type="match status" value="1"/>
</dbReference>
<evidence type="ECO:0000313" key="5">
    <source>
        <dbReference type="Proteomes" id="UP000324585"/>
    </source>
</evidence>
<evidence type="ECO:0000256" key="2">
    <source>
        <dbReference type="ARBA" id="ARBA00023315"/>
    </source>
</evidence>